<comment type="caution">
    <text evidence="2">The sequence shown here is derived from an EMBL/GenBank/DDBJ whole genome shotgun (WGS) entry which is preliminary data.</text>
</comment>
<sequence>MKEVEIKAKLRDKDTVVKKLELLGCVFESSLRQEDIVYAENVGSLEAFRSNKVFLRIRVKNGTEILFTLKKRMANDLDAIEHEVVINSKEEMEQALFLMDYKEAIRVVKTRIVTHHNGCEICIDEVENLGSFIEMEKLAEEGDSEKIQEDLFRFFESVGIKKEDRVFSGYDILMMQKENP</sequence>
<dbReference type="CDD" id="cd07890">
    <property type="entry name" value="CYTH-like_AC_IV-like"/>
    <property type="match status" value="1"/>
</dbReference>
<reference evidence="2 3" key="1">
    <citation type="journal article" date="2016" name="Nat. Commun.">
        <title>Thousands of microbial genomes shed light on interconnected biogeochemical processes in an aquifer system.</title>
        <authorList>
            <person name="Anantharaman K."/>
            <person name="Brown C.T."/>
            <person name="Hug L.A."/>
            <person name="Sharon I."/>
            <person name="Castelle C.J."/>
            <person name="Probst A.J."/>
            <person name="Thomas B.C."/>
            <person name="Singh A."/>
            <person name="Wilkins M.J."/>
            <person name="Karaoz U."/>
            <person name="Brodie E.L."/>
            <person name="Williams K.H."/>
            <person name="Hubbard S.S."/>
            <person name="Banfield J.F."/>
        </authorList>
    </citation>
    <scope>NUCLEOTIDE SEQUENCE [LARGE SCALE GENOMIC DNA]</scope>
</reference>
<dbReference type="InterPro" id="IPR023577">
    <property type="entry name" value="CYTH_domain"/>
</dbReference>
<evidence type="ECO:0000313" key="3">
    <source>
        <dbReference type="Proteomes" id="UP000177943"/>
    </source>
</evidence>
<dbReference type="PROSITE" id="PS51707">
    <property type="entry name" value="CYTH"/>
    <property type="match status" value="1"/>
</dbReference>
<dbReference type="AlphaFoldDB" id="A0A1G2MTK0"/>
<proteinExistence type="predicted"/>
<dbReference type="SMART" id="SM01118">
    <property type="entry name" value="CYTH"/>
    <property type="match status" value="1"/>
</dbReference>
<gene>
    <name evidence="2" type="ORF">A3D56_01885</name>
</gene>
<evidence type="ECO:0000313" key="2">
    <source>
        <dbReference type="EMBL" id="OHA27185.1"/>
    </source>
</evidence>
<dbReference type="EMBL" id="MHRP01000020">
    <property type="protein sequence ID" value="OHA27185.1"/>
    <property type="molecule type" value="Genomic_DNA"/>
</dbReference>
<dbReference type="InterPro" id="IPR033469">
    <property type="entry name" value="CYTH-like_dom_sf"/>
</dbReference>
<name>A0A1G2MTK0_9BACT</name>
<dbReference type="PANTHER" id="PTHR21028:SF2">
    <property type="entry name" value="CYTH DOMAIN-CONTAINING PROTEIN"/>
    <property type="match status" value="1"/>
</dbReference>
<dbReference type="InterPro" id="IPR008173">
    <property type="entry name" value="Adenylyl_cyclase_CyaB"/>
</dbReference>
<dbReference type="Proteomes" id="UP000177943">
    <property type="component" value="Unassembled WGS sequence"/>
</dbReference>
<evidence type="ECO:0000259" key="1">
    <source>
        <dbReference type="PROSITE" id="PS51707"/>
    </source>
</evidence>
<dbReference type="NCBIfam" id="TIGR00318">
    <property type="entry name" value="cyaB"/>
    <property type="match status" value="1"/>
</dbReference>
<organism evidence="2 3">
    <name type="scientific">Candidatus Taylorbacteria bacterium RIFCSPHIGHO2_02_FULL_45_35</name>
    <dbReference type="NCBI Taxonomy" id="1802311"/>
    <lineage>
        <taxon>Bacteria</taxon>
        <taxon>Candidatus Tayloriibacteriota</taxon>
    </lineage>
</organism>
<dbReference type="SUPFAM" id="SSF55154">
    <property type="entry name" value="CYTH-like phosphatases"/>
    <property type="match status" value="1"/>
</dbReference>
<dbReference type="Pfam" id="PF01928">
    <property type="entry name" value="CYTH"/>
    <property type="match status" value="1"/>
</dbReference>
<feature type="domain" description="CYTH" evidence="1">
    <location>
        <begin position="1"/>
        <end position="176"/>
    </location>
</feature>
<accession>A0A1G2MTK0</accession>
<dbReference type="PANTHER" id="PTHR21028">
    <property type="entry name" value="SI:CH211-156B7.4"/>
    <property type="match status" value="1"/>
</dbReference>
<dbReference type="Gene3D" id="2.40.320.10">
    <property type="entry name" value="Hypothetical Protein Pfu-838710-001"/>
    <property type="match status" value="1"/>
</dbReference>
<protein>
    <recommendedName>
        <fullName evidence="1">CYTH domain-containing protein</fullName>
    </recommendedName>
</protein>